<dbReference type="AlphaFoldDB" id="W4Q1A0"/>
<reference evidence="2" key="1">
    <citation type="journal article" date="2014" name="Genome Announc.">
        <title>Draft Genome Sequences of Three Alkaliphilic Bacillus Strains, Bacillus wakoensis JCM 9140T, Bacillus akibai JCM 9157T, and Bacillus hemicellulosilyticus JCM 9152T.</title>
        <authorList>
            <person name="Yuki M."/>
            <person name="Oshima K."/>
            <person name="Suda W."/>
            <person name="Oshida Y."/>
            <person name="Kitamura K."/>
            <person name="Iida T."/>
            <person name="Hattori M."/>
            <person name="Ohkuma M."/>
        </authorList>
    </citation>
    <scope>NUCLEOTIDE SEQUENCE [LARGE SCALE GENOMIC DNA]</scope>
    <source>
        <strain evidence="2">JCM 9140</strain>
    </source>
</reference>
<keyword evidence="1" id="KW-1133">Transmembrane helix</keyword>
<name>W4Q1A0_9BACI</name>
<evidence type="ECO:0000313" key="2">
    <source>
        <dbReference type="EMBL" id="GAE25473.1"/>
    </source>
</evidence>
<dbReference type="Proteomes" id="UP000018890">
    <property type="component" value="Unassembled WGS sequence"/>
</dbReference>
<keyword evidence="1" id="KW-0812">Transmembrane</keyword>
<proteinExistence type="predicted"/>
<evidence type="ECO:0000256" key="1">
    <source>
        <dbReference type="SAM" id="Phobius"/>
    </source>
</evidence>
<organism evidence="2 3">
    <name type="scientific">Halalkalibacter wakoensis JCM 9140</name>
    <dbReference type="NCBI Taxonomy" id="1236970"/>
    <lineage>
        <taxon>Bacteria</taxon>
        <taxon>Bacillati</taxon>
        <taxon>Bacillota</taxon>
        <taxon>Bacilli</taxon>
        <taxon>Bacillales</taxon>
        <taxon>Bacillaceae</taxon>
        <taxon>Halalkalibacter</taxon>
    </lineage>
</organism>
<comment type="caution">
    <text evidence="2">The sequence shown here is derived from an EMBL/GenBank/DDBJ whole genome shotgun (WGS) entry which is preliminary data.</text>
</comment>
<accession>W4Q1A0</accession>
<dbReference type="EMBL" id="BAUT01000010">
    <property type="protein sequence ID" value="GAE25473.1"/>
    <property type="molecule type" value="Genomic_DNA"/>
</dbReference>
<keyword evidence="3" id="KW-1185">Reference proteome</keyword>
<sequence>MKVVLGGKNLLIGGKRMGLLTFLLKRKWIVGLLAVFIVIIGLFATTRLDQE</sequence>
<protein>
    <submittedName>
        <fullName evidence="2">Uncharacterized protein</fullName>
    </submittedName>
</protein>
<dbReference type="STRING" id="1236970.JCM9140_1471"/>
<evidence type="ECO:0000313" key="3">
    <source>
        <dbReference type="Proteomes" id="UP000018890"/>
    </source>
</evidence>
<keyword evidence="1" id="KW-0472">Membrane</keyword>
<feature type="transmembrane region" description="Helical" evidence="1">
    <location>
        <begin position="28"/>
        <end position="48"/>
    </location>
</feature>
<gene>
    <name evidence="2" type="ORF">JCM9140_1471</name>
</gene>